<dbReference type="AlphaFoldDB" id="A0A4Q0P2G3"/>
<evidence type="ECO:0000256" key="11">
    <source>
        <dbReference type="PROSITE-ProRule" id="PRU01360"/>
    </source>
</evidence>
<dbReference type="GO" id="GO:0006826">
    <property type="term" value="P:iron ion transport"/>
    <property type="evidence" value="ECO:0007669"/>
    <property type="project" value="UniProtKB-KW"/>
</dbReference>
<comment type="caution">
    <text evidence="16">The sequence shown here is derived from an EMBL/GenBank/DDBJ whole genome shotgun (WGS) entry which is preliminary data.</text>
</comment>
<dbReference type="EMBL" id="QOVM01000008">
    <property type="protein sequence ID" value="RXG20481.1"/>
    <property type="molecule type" value="Genomic_DNA"/>
</dbReference>
<organism evidence="16 17">
    <name type="scientific">Leeuwenhoekiella aequorea</name>
    <dbReference type="NCBI Taxonomy" id="283736"/>
    <lineage>
        <taxon>Bacteria</taxon>
        <taxon>Pseudomonadati</taxon>
        <taxon>Bacteroidota</taxon>
        <taxon>Flavobacteriia</taxon>
        <taxon>Flavobacteriales</taxon>
        <taxon>Flavobacteriaceae</taxon>
        <taxon>Leeuwenhoekiella</taxon>
    </lineage>
</organism>
<keyword evidence="13" id="KW-0732">Signal</keyword>
<dbReference type="InterPro" id="IPR039426">
    <property type="entry name" value="TonB-dep_rcpt-like"/>
</dbReference>
<evidence type="ECO:0000256" key="6">
    <source>
        <dbReference type="ARBA" id="ARBA00023004"/>
    </source>
</evidence>
<keyword evidence="4" id="KW-0410">Iron transport</keyword>
<feature type="domain" description="TonB-dependent receptor-like beta-barrel" evidence="14">
    <location>
        <begin position="213"/>
        <end position="654"/>
    </location>
</feature>
<dbReference type="InterPro" id="IPR000531">
    <property type="entry name" value="Beta-barrel_TonB"/>
</dbReference>
<proteinExistence type="inferred from homology"/>
<protein>
    <submittedName>
        <fullName evidence="16">Iron complex outermembrane receptor protein</fullName>
    </submittedName>
</protein>
<gene>
    <name evidence="16" type="ORF">DSM00_3031</name>
</gene>
<dbReference type="PANTHER" id="PTHR32552">
    <property type="entry name" value="FERRICHROME IRON RECEPTOR-RELATED"/>
    <property type="match status" value="1"/>
</dbReference>
<evidence type="ECO:0000313" key="16">
    <source>
        <dbReference type="EMBL" id="RXG20481.1"/>
    </source>
</evidence>
<evidence type="ECO:0000256" key="12">
    <source>
        <dbReference type="RuleBase" id="RU003357"/>
    </source>
</evidence>
<dbReference type="SUPFAM" id="SSF56935">
    <property type="entry name" value="Porins"/>
    <property type="match status" value="1"/>
</dbReference>
<evidence type="ECO:0000256" key="7">
    <source>
        <dbReference type="ARBA" id="ARBA00023065"/>
    </source>
</evidence>
<feature type="domain" description="TonB-dependent receptor plug" evidence="15">
    <location>
        <begin position="47"/>
        <end position="154"/>
    </location>
</feature>
<dbReference type="GO" id="GO:0009279">
    <property type="term" value="C:cell outer membrane"/>
    <property type="evidence" value="ECO:0007669"/>
    <property type="project" value="UniProtKB-SubCell"/>
</dbReference>
<evidence type="ECO:0000259" key="14">
    <source>
        <dbReference type="Pfam" id="PF00593"/>
    </source>
</evidence>
<keyword evidence="3 11" id="KW-1134">Transmembrane beta strand</keyword>
<keyword evidence="16" id="KW-0675">Receptor</keyword>
<dbReference type="Gene3D" id="2.170.130.10">
    <property type="entry name" value="TonB-dependent receptor, plug domain"/>
    <property type="match status" value="1"/>
</dbReference>
<evidence type="ECO:0000256" key="5">
    <source>
        <dbReference type="ARBA" id="ARBA00022692"/>
    </source>
</evidence>
<keyword evidence="6" id="KW-0408">Iron</keyword>
<name>A0A4Q0P2G3_9FLAO</name>
<evidence type="ECO:0000256" key="1">
    <source>
        <dbReference type="ARBA" id="ARBA00004571"/>
    </source>
</evidence>
<evidence type="ECO:0000256" key="3">
    <source>
        <dbReference type="ARBA" id="ARBA00022452"/>
    </source>
</evidence>
<reference evidence="16 17" key="1">
    <citation type="submission" date="2018-07" db="EMBL/GenBank/DDBJ databases">
        <title>Leeuwenhoekiella genomics.</title>
        <authorList>
            <person name="Tahon G."/>
            <person name="Willems A."/>
        </authorList>
    </citation>
    <scope>NUCLEOTIDE SEQUENCE [LARGE SCALE GENOMIC DNA]</scope>
    <source>
        <strain evidence="16 17">LMG 22550</strain>
    </source>
</reference>
<keyword evidence="10 11" id="KW-0998">Cell outer membrane</keyword>
<keyword evidence="2 11" id="KW-0813">Transport</keyword>
<keyword evidence="17" id="KW-1185">Reference proteome</keyword>
<evidence type="ECO:0000256" key="13">
    <source>
        <dbReference type="SAM" id="SignalP"/>
    </source>
</evidence>
<keyword evidence="5 11" id="KW-0812">Transmembrane</keyword>
<sequence>MNNIAILFLLLLSTFAQAQVKATADSVLTRNALGEVYITSTPIQNELQRIPASVNVISSEDLQRGDQLSIANEINKNPGIQMQQGALNTSRISIRGLGARSQYSTNRVKAYIEGIPLTTGEGETTLEDIDLNLIDRLEIIKGPASSSYGAGLGGAINISVIKPKPQSTSVRLNSLGGSFGLFKGGATAMLASENTAGYFSYNHLEKNGYRANSNYNRNTYTAYAKTQINAVSALTFFGNYTRLKAFIPSSINEDDFKNNPEKAAFTWAQSQGYESYDKGLAGLSYNWNLNESNSWTTSIFTNFRDGYEPRPFDILDENSVAFGVRSNLASSFSVLNIPISSNIGVEYFDEHYKAKLYQNLYEDTNGNGSLQGDLFSNQEQDRKYLNLFAQANLKLSARLQAEIGLNYNHSRYVLDDYLNESEIDNSGVYTYPRLFLPQAGLTYELVNDKFLYATVSRGFSLPTVAETLTPEGAINPEIKPETGYNYELGLKAQWLDKKLYTELAFYTVQVSDLLVAERVDNDQFVGRNAGKTSHNGIEVLMNYKDLTFNSLLINPYASLTINDYSFEDFTDNDIDFAGNDLTGVADKVFNLGLDLIHDSGLRFNVNYRHTGEIPLDDANSIYSDSYNLVNLRADYEFKIAQHFTTTLYSGVNNVFDTNYAAQVLPNATGFGGAAPRYYYPGDPVNFYIGLNLNIF</sequence>
<dbReference type="InterPro" id="IPR036942">
    <property type="entry name" value="Beta-barrel_TonB_sf"/>
</dbReference>
<dbReference type="RefSeq" id="WP_128758774.1">
    <property type="nucleotide sequence ID" value="NZ_QOVM01000008.1"/>
</dbReference>
<keyword evidence="9 11" id="KW-0472">Membrane</keyword>
<dbReference type="CDD" id="cd01347">
    <property type="entry name" value="ligand_gated_channel"/>
    <property type="match status" value="1"/>
</dbReference>
<feature type="chain" id="PRO_5020899414" evidence="13">
    <location>
        <begin position="19"/>
        <end position="695"/>
    </location>
</feature>
<dbReference type="Pfam" id="PF00593">
    <property type="entry name" value="TonB_dep_Rec_b-barrel"/>
    <property type="match status" value="1"/>
</dbReference>
<dbReference type="Pfam" id="PF07715">
    <property type="entry name" value="Plug"/>
    <property type="match status" value="1"/>
</dbReference>
<dbReference type="OrthoDB" id="9782587at2"/>
<evidence type="ECO:0000313" key="17">
    <source>
        <dbReference type="Proteomes" id="UP000289238"/>
    </source>
</evidence>
<feature type="signal peptide" evidence="13">
    <location>
        <begin position="1"/>
        <end position="18"/>
    </location>
</feature>
<evidence type="ECO:0000259" key="15">
    <source>
        <dbReference type="Pfam" id="PF07715"/>
    </source>
</evidence>
<evidence type="ECO:0000256" key="10">
    <source>
        <dbReference type="ARBA" id="ARBA00023237"/>
    </source>
</evidence>
<evidence type="ECO:0000256" key="2">
    <source>
        <dbReference type="ARBA" id="ARBA00022448"/>
    </source>
</evidence>
<dbReference type="PANTHER" id="PTHR32552:SF81">
    <property type="entry name" value="TONB-DEPENDENT OUTER MEMBRANE RECEPTOR"/>
    <property type="match status" value="1"/>
</dbReference>
<comment type="subcellular location">
    <subcellularLocation>
        <location evidence="1 11">Cell outer membrane</location>
        <topology evidence="1 11">Multi-pass membrane protein</topology>
    </subcellularLocation>
</comment>
<evidence type="ECO:0000256" key="4">
    <source>
        <dbReference type="ARBA" id="ARBA00022496"/>
    </source>
</evidence>
<comment type="similarity">
    <text evidence="11 12">Belongs to the TonB-dependent receptor family.</text>
</comment>
<dbReference type="InterPro" id="IPR012910">
    <property type="entry name" value="Plug_dom"/>
</dbReference>
<dbReference type="Gene3D" id="2.40.170.20">
    <property type="entry name" value="TonB-dependent receptor, beta-barrel domain"/>
    <property type="match status" value="1"/>
</dbReference>
<accession>A0A4Q0P2G3</accession>
<keyword evidence="7" id="KW-0406">Ion transport</keyword>
<dbReference type="PROSITE" id="PS52016">
    <property type="entry name" value="TONB_DEPENDENT_REC_3"/>
    <property type="match status" value="1"/>
</dbReference>
<evidence type="ECO:0000256" key="8">
    <source>
        <dbReference type="ARBA" id="ARBA00023077"/>
    </source>
</evidence>
<evidence type="ECO:0000256" key="9">
    <source>
        <dbReference type="ARBA" id="ARBA00023136"/>
    </source>
</evidence>
<dbReference type="Proteomes" id="UP000289238">
    <property type="component" value="Unassembled WGS sequence"/>
</dbReference>
<dbReference type="InterPro" id="IPR037066">
    <property type="entry name" value="Plug_dom_sf"/>
</dbReference>
<keyword evidence="8 12" id="KW-0798">TonB box</keyword>